<evidence type="ECO:0000313" key="6">
    <source>
        <dbReference type="Proteomes" id="UP001596542"/>
    </source>
</evidence>
<evidence type="ECO:0000313" key="5">
    <source>
        <dbReference type="EMBL" id="MFC7287265.1"/>
    </source>
</evidence>
<keyword evidence="6" id="KW-1185">Reference proteome</keyword>
<evidence type="ECO:0000256" key="1">
    <source>
        <dbReference type="ARBA" id="ARBA00001946"/>
    </source>
</evidence>
<reference evidence="6" key="1">
    <citation type="journal article" date="2019" name="Int. J. Syst. Evol. Microbiol.">
        <title>The Global Catalogue of Microorganisms (GCM) 10K type strain sequencing project: providing services to taxonomists for standard genome sequencing and annotation.</title>
        <authorList>
            <consortium name="The Broad Institute Genomics Platform"/>
            <consortium name="The Broad Institute Genome Sequencing Center for Infectious Disease"/>
            <person name="Wu L."/>
            <person name="Ma J."/>
        </authorList>
    </citation>
    <scope>NUCLEOTIDE SEQUENCE [LARGE SCALE GENOMIC DNA]</scope>
    <source>
        <strain evidence="6">KACC 12508</strain>
    </source>
</reference>
<accession>A0ABW2I881</accession>
<evidence type="ECO:0000256" key="2">
    <source>
        <dbReference type="ARBA" id="ARBA00022801"/>
    </source>
</evidence>
<comment type="similarity">
    <text evidence="3">Belongs to the Nudix hydrolase family.</text>
</comment>
<dbReference type="RefSeq" id="WP_382270368.1">
    <property type="nucleotide sequence ID" value="NZ_JBHTBU010000001.1"/>
</dbReference>
<sequence>MQAVVDNKKTPVAAVIAVLLRGDEVLLVSRKNPPDVGLWGFPGGKMDFGETMEEAAVRELYEETGVRAHAGQVLTALNAYDKDEAGRILQHFVLLAVLCVWQSGEPVAADDAEDAGWFRLSALQDGTLELSQDVLEVAQLALRVQGVAVS</sequence>
<dbReference type="Pfam" id="PF00293">
    <property type="entry name" value="NUDIX"/>
    <property type="match status" value="1"/>
</dbReference>
<keyword evidence="2 3" id="KW-0378">Hydrolase</keyword>
<proteinExistence type="inferred from homology"/>
<dbReference type="Gene3D" id="3.90.79.10">
    <property type="entry name" value="Nucleoside Triphosphate Pyrophosphohydrolase"/>
    <property type="match status" value="1"/>
</dbReference>
<protein>
    <submittedName>
        <fullName evidence="5">NUDIX hydrolase</fullName>
    </submittedName>
</protein>
<name>A0ABW2I881_9BURK</name>
<evidence type="ECO:0000256" key="3">
    <source>
        <dbReference type="RuleBase" id="RU003476"/>
    </source>
</evidence>
<evidence type="ECO:0000259" key="4">
    <source>
        <dbReference type="PROSITE" id="PS51462"/>
    </source>
</evidence>
<dbReference type="EMBL" id="JBHTBU010000001">
    <property type="protein sequence ID" value="MFC7287265.1"/>
    <property type="molecule type" value="Genomic_DNA"/>
</dbReference>
<comment type="caution">
    <text evidence="5">The sequence shown here is derived from an EMBL/GenBank/DDBJ whole genome shotgun (WGS) entry which is preliminary data.</text>
</comment>
<dbReference type="GO" id="GO:0016787">
    <property type="term" value="F:hydrolase activity"/>
    <property type="evidence" value="ECO:0007669"/>
    <property type="project" value="UniProtKB-KW"/>
</dbReference>
<dbReference type="PROSITE" id="PS51462">
    <property type="entry name" value="NUDIX"/>
    <property type="match status" value="1"/>
</dbReference>
<dbReference type="PRINTS" id="PR00502">
    <property type="entry name" value="NUDIXFAMILY"/>
</dbReference>
<dbReference type="InterPro" id="IPR020084">
    <property type="entry name" value="NUDIX_hydrolase_CS"/>
</dbReference>
<dbReference type="PROSITE" id="PS00893">
    <property type="entry name" value="NUDIX_BOX"/>
    <property type="match status" value="1"/>
</dbReference>
<dbReference type="InterPro" id="IPR015797">
    <property type="entry name" value="NUDIX_hydrolase-like_dom_sf"/>
</dbReference>
<dbReference type="SUPFAM" id="SSF55811">
    <property type="entry name" value="Nudix"/>
    <property type="match status" value="1"/>
</dbReference>
<dbReference type="InterPro" id="IPR020476">
    <property type="entry name" value="Nudix_hydrolase"/>
</dbReference>
<dbReference type="PANTHER" id="PTHR43736">
    <property type="entry name" value="ADP-RIBOSE PYROPHOSPHATASE"/>
    <property type="match status" value="1"/>
</dbReference>
<dbReference type="InterPro" id="IPR000086">
    <property type="entry name" value="NUDIX_hydrolase_dom"/>
</dbReference>
<comment type="cofactor">
    <cofactor evidence="1">
        <name>Mg(2+)</name>
        <dbReference type="ChEBI" id="CHEBI:18420"/>
    </cofactor>
</comment>
<feature type="domain" description="Nudix hydrolase" evidence="4">
    <location>
        <begin position="10"/>
        <end position="142"/>
    </location>
</feature>
<dbReference type="Proteomes" id="UP001596542">
    <property type="component" value="Unassembled WGS sequence"/>
</dbReference>
<organism evidence="5 6">
    <name type="scientific">Herminiimonas glaciei</name>
    <dbReference type="NCBI Taxonomy" id="523788"/>
    <lineage>
        <taxon>Bacteria</taxon>
        <taxon>Pseudomonadati</taxon>
        <taxon>Pseudomonadota</taxon>
        <taxon>Betaproteobacteria</taxon>
        <taxon>Burkholderiales</taxon>
        <taxon>Oxalobacteraceae</taxon>
        <taxon>Herminiimonas</taxon>
    </lineage>
</organism>
<dbReference type="CDD" id="cd04673">
    <property type="entry name" value="NUDIX_ADPRase"/>
    <property type="match status" value="1"/>
</dbReference>
<gene>
    <name evidence="5" type="ORF">ACFQPC_04360</name>
</gene>
<dbReference type="PANTHER" id="PTHR43736:SF1">
    <property type="entry name" value="DIHYDRONEOPTERIN TRIPHOSPHATE DIPHOSPHATASE"/>
    <property type="match status" value="1"/>
</dbReference>